<comment type="pathway">
    <text evidence="1">Carbohydrate degradation; glycolysis; pyruvate from D-glyceraldehyde 3-phosphate: step 5/5.</text>
</comment>
<dbReference type="InterPro" id="IPR015813">
    <property type="entry name" value="Pyrv/PenolPyrv_kinase-like_dom"/>
</dbReference>
<dbReference type="GO" id="GO:0016301">
    <property type="term" value="F:kinase activity"/>
    <property type="evidence" value="ECO:0007669"/>
    <property type="project" value="UniProtKB-KW"/>
</dbReference>
<dbReference type="InterPro" id="IPR040442">
    <property type="entry name" value="Pyrv_kinase-like_dom_sf"/>
</dbReference>
<feature type="domain" description="Pyruvate kinase C-terminal" evidence="13">
    <location>
        <begin position="72"/>
        <end position="183"/>
    </location>
</feature>
<dbReference type="EMBL" id="AUZX01015182">
    <property type="protein sequence ID" value="EQD29707.1"/>
    <property type="molecule type" value="Genomic_DNA"/>
</dbReference>
<dbReference type="InterPro" id="IPR015793">
    <property type="entry name" value="Pyrv_Knase_brl"/>
</dbReference>
<keyword evidence="9" id="KW-0460">Magnesium</keyword>
<protein>
    <recommendedName>
        <fullName evidence="3">pyruvate kinase</fullName>
        <ecNumber evidence="3">2.7.1.40</ecNumber>
    </recommendedName>
</protein>
<evidence type="ECO:0000256" key="6">
    <source>
        <dbReference type="ARBA" id="ARBA00022741"/>
    </source>
</evidence>
<dbReference type="EC" id="2.7.1.40" evidence="3"/>
<keyword evidence="11 14" id="KW-0670">Pyruvate</keyword>
<evidence type="ECO:0000256" key="9">
    <source>
        <dbReference type="ARBA" id="ARBA00022842"/>
    </source>
</evidence>
<comment type="similarity">
    <text evidence="2">Belongs to the pyruvate kinase family.</text>
</comment>
<dbReference type="SUPFAM" id="SSF52935">
    <property type="entry name" value="PK C-terminal domain-like"/>
    <property type="match status" value="1"/>
</dbReference>
<dbReference type="GO" id="GO:0004743">
    <property type="term" value="F:pyruvate kinase activity"/>
    <property type="evidence" value="ECO:0007669"/>
    <property type="project" value="UniProtKB-EC"/>
</dbReference>
<name>T0YD48_9ZZZZ</name>
<evidence type="ECO:0000256" key="11">
    <source>
        <dbReference type="ARBA" id="ARBA00023317"/>
    </source>
</evidence>
<dbReference type="GO" id="GO:0000287">
    <property type="term" value="F:magnesium ion binding"/>
    <property type="evidence" value="ECO:0007669"/>
    <property type="project" value="InterPro"/>
</dbReference>
<evidence type="ECO:0000259" key="13">
    <source>
        <dbReference type="Pfam" id="PF02887"/>
    </source>
</evidence>
<evidence type="ECO:0000256" key="3">
    <source>
        <dbReference type="ARBA" id="ARBA00012142"/>
    </source>
</evidence>
<evidence type="ECO:0000256" key="5">
    <source>
        <dbReference type="ARBA" id="ARBA00022723"/>
    </source>
</evidence>
<keyword evidence="10" id="KW-0324">Glycolysis</keyword>
<dbReference type="Gene3D" id="3.20.20.60">
    <property type="entry name" value="Phosphoenolpyruvate-binding domains"/>
    <property type="match status" value="1"/>
</dbReference>
<dbReference type="AlphaFoldDB" id="T0YD48"/>
<dbReference type="PANTHER" id="PTHR11817">
    <property type="entry name" value="PYRUVATE KINASE"/>
    <property type="match status" value="1"/>
</dbReference>
<evidence type="ECO:0000256" key="4">
    <source>
        <dbReference type="ARBA" id="ARBA00022679"/>
    </source>
</evidence>
<dbReference type="SUPFAM" id="SSF51621">
    <property type="entry name" value="Phosphoenolpyruvate/pyruvate domain"/>
    <property type="match status" value="1"/>
</dbReference>
<gene>
    <name evidence="14" type="ORF">B1A_20573</name>
</gene>
<dbReference type="GO" id="GO:0030955">
    <property type="term" value="F:potassium ion binding"/>
    <property type="evidence" value="ECO:0007669"/>
    <property type="project" value="InterPro"/>
</dbReference>
<evidence type="ECO:0000256" key="7">
    <source>
        <dbReference type="ARBA" id="ARBA00022777"/>
    </source>
</evidence>
<dbReference type="Gene3D" id="3.40.1380.20">
    <property type="entry name" value="Pyruvate kinase, C-terminal domain"/>
    <property type="match status" value="1"/>
</dbReference>
<evidence type="ECO:0000256" key="8">
    <source>
        <dbReference type="ARBA" id="ARBA00022840"/>
    </source>
</evidence>
<keyword evidence="6" id="KW-0547">Nucleotide-binding</keyword>
<organism evidence="14">
    <name type="scientific">mine drainage metagenome</name>
    <dbReference type="NCBI Taxonomy" id="410659"/>
    <lineage>
        <taxon>unclassified sequences</taxon>
        <taxon>metagenomes</taxon>
        <taxon>ecological metagenomes</taxon>
    </lineage>
</organism>
<keyword evidence="8" id="KW-0067">ATP-binding</keyword>
<dbReference type="InterPro" id="IPR001697">
    <property type="entry name" value="Pyr_Knase"/>
</dbReference>
<dbReference type="PRINTS" id="PR01050">
    <property type="entry name" value="PYRUVTKNASE"/>
</dbReference>
<reference evidence="14" key="1">
    <citation type="submission" date="2013-08" db="EMBL/GenBank/DDBJ databases">
        <authorList>
            <person name="Mendez C."/>
            <person name="Richter M."/>
            <person name="Ferrer M."/>
            <person name="Sanchez J."/>
        </authorList>
    </citation>
    <scope>NUCLEOTIDE SEQUENCE</scope>
</reference>
<dbReference type="Pfam" id="PF00224">
    <property type="entry name" value="PK"/>
    <property type="match status" value="1"/>
</dbReference>
<evidence type="ECO:0000256" key="10">
    <source>
        <dbReference type="ARBA" id="ARBA00023152"/>
    </source>
</evidence>
<evidence type="ECO:0000256" key="2">
    <source>
        <dbReference type="ARBA" id="ARBA00008663"/>
    </source>
</evidence>
<reference evidence="14" key="2">
    <citation type="journal article" date="2014" name="ISME J.">
        <title>Microbial stratification in low pH oxic and suboxic macroscopic growths along an acid mine drainage.</title>
        <authorList>
            <person name="Mendez-Garcia C."/>
            <person name="Mesa V."/>
            <person name="Sprenger R.R."/>
            <person name="Richter M."/>
            <person name="Diez M.S."/>
            <person name="Solano J."/>
            <person name="Bargiela R."/>
            <person name="Golyshina O.V."/>
            <person name="Manteca A."/>
            <person name="Ramos J.L."/>
            <person name="Gallego J.R."/>
            <person name="Llorente I."/>
            <person name="Martins Dos Santos V.A."/>
            <person name="Jensen O.N."/>
            <person name="Pelaez A.I."/>
            <person name="Sanchez J."/>
            <person name="Ferrer M."/>
        </authorList>
    </citation>
    <scope>NUCLEOTIDE SEQUENCE</scope>
</reference>
<proteinExistence type="inferred from homology"/>
<dbReference type="UniPathway" id="UPA00109">
    <property type="reaction ID" value="UER00188"/>
</dbReference>
<keyword evidence="4 14" id="KW-0808">Transferase</keyword>
<dbReference type="InterPro" id="IPR015795">
    <property type="entry name" value="Pyrv_Knase_C"/>
</dbReference>
<dbReference type="Pfam" id="PF02887">
    <property type="entry name" value="PK_C"/>
    <property type="match status" value="1"/>
</dbReference>
<evidence type="ECO:0000313" key="14">
    <source>
        <dbReference type="EMBL" id="EQD29707.1"/>
    </source>
</evidence>
<dbReference type="GO" id="GO:0005524">
    <property type="term" value="F:ATP binding"/>
    <property type="evidence" value="ECO:0007669"/>
    <property type="project" value="UniProtKB-KW"/>
</dbReference>
<keyword evidence="5" id="KW-0479">Metal-binding</keyword>
<evidence type="ECO:0000259" key="12">
    <source>
        <dbReference type="Pfam" id="PF00224"/>
    </source>
</evidence>
<dbReference type="InterPro" id="IPR036918">
    <property type="entry name" value="Pyrv_Knase_C_sf"/>
</dbReference>
<keyword evidence="7 14" id="KW-0418">Kinase</keyword>
<sequence>MNSESPTRAEVSDITNAIMDNADALMLSEETAIGKYPLDAVRTLEQISNYVEGKVKSFSGPEEYAGNRVTFSISKAARVISDEVGANVIIVLTRTGNTARMVSSVRPSSRIIAVVRDRTVAGFTTVLRGVYPVILNQDFPSNPKLSAIITYIKDLGLISVGQRVVITSGIPGLVFGGTTEVKVLTVGDIIGRGFGNGKNIDGVISITPDYSGEIILVKDNIDTEKLEGKKAIVFTDSIKRDVEFKLRQAGITYVLGTVFFKETKGGEKINIDVETGILYA</sequence>
<accession>T0YD48</accession>
<evidence type="ECO:0000256" key="1">
    <source>
        <dbReference type="ARBA" id="ARBA00004997"/>
    </source>
</evidence>
<comment type="caution">
    <text evidence="14">The sequence shown here is derived from an EMBL/GenBank/DDBJ whole genome shotgun (WGS) entry which is preliminary data.</text>
</comment>
<feature type="domain" description="Pyruvate kinase barrel" evidence="12">
    <location>
        <begin position="4"/>
        <end position="41"/>
    </location>
</feature>